<comment type="similarity">
    <text evidence="1">Belongs to the PPR family. P subfamily.</text>
</comment>
<dbReference type="Pfam" id="PF01535">
    <property type="entry name" value="PPR"/>
    <property type="match status" value="1"/>
</dbReference>
<evidence type="ECO:0000313" key="5">
    <source>
        <dbReference type="EMBL" id="CAK7349804.1"/>
    </source>
</evidence>
<dbReference type="Gene3D" id="1.25.40.10">
    <property type="entry name" value="Tetratricopeptide repeat domain"/>
    <property type="match status" value="2"/>
</dbReference>
<name>A0AAV1SIU1_9ROSI</name>
<proteinExistence type="inferred from homology"/>
<dbReference type="NCBIfam" id="TIGR00756">
    <property type="entry name" value="PPR"/>
    <property type="match status" value="2"/>
</dbReference>
<dbReference type="GO" id="GO:0005739">
    <property type="term" value="C:mitochondrion"/>
    <property type="evidence" value="ECO:0007669"/>
    <property type="project" value="TreeGrafter"/>
</dbReference>
<reference evidence="5 6" key="1">
    <citation type="submission" date="2024-01" db="EMBL/GenBank/DDBJ databases">
        <authorList>
            <person name="Waweru B."/>
        </authorList>
    </citation>
    <scope>NUCLEOTIDE SEQUENCE [LARGE SCALE GENOMIC DNA]</scope>
</reference>
<dbReference type="InterPro" id="IPR033443">
    <property type="entry name" value="PROP1-like_PPR_dom"/>
</dbReference>
<protein>
    <recommendedName>
        <fullName evidence="4">PROP1-like PPR domain-containing protein</fullName>
    </recommendedName>
</protein>
<dbReference type="PANTHER" id="PTHR45717">
    <property type="entry name" value="OS12G0527900 PROTEIN"/>
    <property type="match status" value="1"/>
</dbReference>
<feature type="repeat" description="PPR" evidence="3">
    <location>
        <begin position="147"/>
        <end position="181"/>
    </location>
</feature>
<keyword evidence="6" id="KW-1185">Reference proteome</keyword>
<dbReference type="EMBL" id="CAWUPB010001178">
    <property type="protein sequence ID" value="CAK7349804.1"/>
    <property type="molecule type" value="Genomic_DNA"/>
</dbReference>
<evidence type="ECO:0000256" key="3">
    <source>
        <dbReference type="PROSITE-ProRule" id="PRU00708"/>
    </source>
</evidence>
<dbReference type="PANTHER" id="PTHR45717:SF6">
    <property type="entry name" value="PENTACOTRIPEPTIDE-REPEAT REGION OF PRORP DOMAIN-CONTAINING PROTEIN"/>
    <property type="match status" value="1"/>
</dbReference>
<feature type="repeat" description="PPR" evidence="3">
    <location>
        <begin position="182"/>
        <end position="216"/>
    </location>
</feature>
<comment type="caution">
    <text evidence="5">The sequence shown here is derived from an EMBL/GenBank/DDBJ whole genome shotgun (WGS) entry which is preliminary data.</text>
</comment>
<dbReference type="Pfam" id="PF17177">
    <property type="entry name" value="PPR_long"/>
    <property type="match status" value="1"/>
</dbReference>
<accession>A0AAV1SIU1</accession>
<feature type="domain" description="PROP1-like PPR" evidence="4">
    <location>
        <begin position="153"/>
        <end position="314"/>
    </location>
</feature>
<evidence type="ECO:0000259" key="4">
    <source>
        <dbReference type="Pfam" id="PF17177"/>
    </source>
</evidence>
<gene>
    <name evidence="5" type="ORF">DCAF_LOCUS22525</name>
</gene>
<dbReference type="GO" id="GO:0003729">
    <property type="term" value="F:mRNA binding"/>
    <property type="evidence" value="ECO:0007669"/>
    <property type="project" value="UniProtKB-ARBA"/>
</dbReference>
<dbReference type="AlphaFoldDB" id="A0AAV1SIU1"/>
<evidence type="ECO:0000256" key="1">
    <source>
        <dbReference type="ARBA" id="ARBA00007626"/>
    </source>
</evidence>
<evidence type="ECO:0000313" key="6">
    <source>
        <dbReference type="Proteomes" id="UP001314170"/>
    </source>
</evidence>
<dbReference type="InterPro" id="IPR002885">
    <property type="entry name" value="PPR_rpt"/>
</dbReference>
<dbReference type="PROSITE" id="PS51375">
    <property type="entry name" value="PPR"/>
    <property type="match status" value="2"/>
</dbReference>
<keyword evidence="2" id="KW-0677">Repeat</keyword>
<evidence type="ECO:0000256" key="2">
    <source>
        <dbReference type="ARBA" id="ARBA00022737"/>
    </source>
</evidence>
<sequence length="381" mass="44215">MNLLFGRKLFTLLPQNRQFPFSSTRVFACFLFSTKTPTKPLSSSGSSELYRRFEVIRDPRVSIVPVLDQWVKEGNTVDKHQLVNLTRLMKDFKRFKHALEVSEWMTGRRFFTLTAEDAAFRLGLIQRVHGLEEAENYFNKLSIKLKNRYTYGAILNGCAREKSVQKAEAILQEMRERGMMISSFPYNIVINLYSQTGDFGKIPPLVKEMERNGIPLDKYTMRNLIAASIASSDISTVEGILKLMEENPELGLDWKAYAMAADAYLRIGSIETALTMLKKVEKWMTCRREKRGFNFLLTLYAKTGNKDELYRIWNLYKPSSKSMDTSYLCMIESLSKLDDIEGAEKIFKEWESQCSMYDFRVLNRLLDAYCKKGLLRRLKQP</sequence>
<organism evidence="5 6">
    <name type="scientific">Dovyalis caffra</name>
    <dbReference type="NCBI Taxonomy" id="77055"/>
    <lineage>
        <taxon>Eukaryota</taxon>
        <taxon>Viridiplantae</taxon>
        <taxon>Streptophyta</taxon>
        <taxon>Embryophyta</taxon>
        <taxon>Tracheophyta</taxon>
        <taxon>Spermatophyta</taxon>
        <taxon>Magnoliopsida</taxon>
        <taxon>eudicotyledons</taxon>
        <taxon>Gunneridae</taxon>
        <taxon>Pentapetalae</taxon>
        <taxon>rosids</taxon>
        <taxon>fabids</taxon>
        <taxon>Malpighiales</taxon>
        <taxon>Salicaceae</taxon>
        <taxon>Flacourtieae</taxon>
        <taxon>Dovyalis</taxon>
    </lineage>
</organism>
<dbReference type="Proteomes" id="UP001314170">
    <property type="component" value="Unassembled WGS sequence"/>
</dbReference>
<dbReference type="InterPro" id="IPR011990">
    <property type="entry name" value="TPR-like_helical_dom_sf"/>
</dbReference>